<accession>A0A9W8YC08</accession>
<reference evidence="2" key="1">
    <citation type="submission" date="2022-10" db="EMBL/GenBank/DDBJ databases">
        <title>Tapping the CABI collections for fungal endophytes: first genome assemblies for Collariella, Neodidymelliopsis, Ascochyta clinopodiicola, Didymella pomorum, Didymosphaeria variabile, Neocosmospora piperis and Neocucurbitaria cava.</title>
        <authorList>
            <person name="Hill R."/>
        </authorList>
    </citation>
    <scope>NUCLEOTIDE SEQUENCE</scope>
    <source>
        <strain evidence="2">IMI 356814</strain>
    </source>
</reference>
<name>A0A9W8YC08_9PLEO</name>
<organism evidence="2 3">
    <name type="scientific">Neocucurbitaria cava</name>
    <dbReference type="NCBI Taxonomy" id="798079"/>
    <lineage>
        <taxon>Eukaryota</taxon>
        <taxon>Fungi</taxon>
        <taxon>Dikarya</taxon>
        <taxon>Ascomycota</taxon>
        <taxon>Pezizomycotina</taxon>
        <taxon>Dothideomycetes</taxon>
        <taxon>Pleosporomycetidae</taxon>
        <taxon>Pleosporales</taxon>
        <taxon>Pleosporineae</taxon>
        <taxon>Cucurbitariaceae</taxon>
        <taxon>Neocucurbitaria</taxon>
    </lineage>
</organism>
<gene>
    <name evidence="2" type="ORF">N0V83_004477</name>
</gene>
<feature type="compositionally biased region" description="Basic residues" evidence="1">
    <location>
        <begin position="51"/>
        <end position="61"/>
    </location>
</feature>
<keyword evidence="3" id="KW-1185">Reference proteome</keyword>
<proteinExistence type="predicted"/>
<feature type="region of interest" description="Disordered" evidence="1">
    <location>
        <begin position="39"/>
        <end position="74"/>
    </location>
</feature>
<sequence length="269" mass="29453">MSQQRKLSTSAKGSPMAGNKRKIKTEVSLDFETAASILRSLVTDSPIKGPSRTRRPSRSKAAKTSVSADEMIPPHAIQTAEEETTHEEQDLEAAASHQAHVQVQAQPFTPAHTPQPDTHPAQPHNALSNAQAMSSELLTHTLRLNPGLLPKDPATDAITSKHIDDITHAMWQLAFNHDALLQQASSYGAMFSHLKLSALAKLNFLPSWWFLREMIVKLLKGKEVSGWVVDDSVMDVTWRDACHLCRALMVKRGMNFGVGQGNGGDARGE</sequence>
<dbReference type="Proteomes" id="UP001140560">
    <property type="component" value="Unassembled WGS sequence"/>
</dbReference>
<feature type="region of interest" description="Disordered" evidence="1">
    <location>
        <begin position="1"/>
        <end position="26"/>
    </location>
</feature>
<evidence type="ECO:0000313" key="2">
    <source>
        <dbReference type="EMBL" id="KAJ4371260.1"/>
    </source>
</evidence>
<comment type="caution">
    <text evidence="2">The sequence shown here is derived from an EMBL/GenBank/DDBJ whole genome shotgun (WGS) entry which is preliminary data.</text>
</comment>
<evidence type="ECO:0000313" key="3">
    <source>
        <dbReference type="Proteomes" id="UP001140560"/>
    </source>
</evidence>
<feature type="compositionally biased region" description="Polar residues" evidence="1">
    <location>
        <begin position="1"/>
        <end position="12"/>
    </location>
</feature>
<feature type="compositionally biased region" description="Acidic residues" evidence="1">
    <location>
        <begin position="81"/>
        <end position="91"/>
    </location>
</feature>
<dbReference type="AlphaFoldDB" id="A0A9W8YC08"/>
<feature type="region of interest" description="Disordered" evidence="1">
    <location>
        <begin position="81"/>
        <end position="100"/>
    </location>
</feature>
<dbReference type="OrthoDB" id="3777131at2759"/>
<protein>
    <submittedName>
        <fullName evidence="2">Uncharacterized protein</fullName>
    </submittedName>
</protein>
<dbReference type="EMBL" id="JAPEUY010000007">
    <property type="protein sequence ID" value="KAJ4371260.1"/>
    <property type="molecule type" value="Genomic_DNA"/>
</dbReference>
<evidence type="ECO:0000256" key="1">
    <source>
        <dbReference type="SAM" id="MobiDB-lite"/>
    </source>
</evidence>